<gene>
    <name evidence="1" type="ORF">PHJA_000990500</name>
</gene>
<dbReference type="EMBL" id="BMAC01000168">
    <property type="protein sequence ID" value="GFP88468.1"/>
    <property type="molecule type" value="Genomic_DNA"/>
</dbReference>
<accession>A0A830BU51</accession>
<organism evidence="1 2">
    <name type="scientific">Phtheirospermum japonicum</name>
    <dbReference type="NCBI Taxonomy" id="374723"/>
    <lineage>
        <taxon>Eukaryota</taxon>
        <taxon>Viridiplantae</taxon>
        <taxon>Streptophyta</taxon>
        <taxon>Embryophyta</taxon>
        <taxon>Tracheophyta</taxon>
        <taxon>Spermatophyta</taxon>
        <taxon>Magnoliopsida</taxon>
        <taxon>eudicotyledons</taxon>
        <taxon>Gunneridae</taxon>
        <taxon>Pentapetalae</taxon>
        <taxon>asterids</taxon>
        <taxon>lamiids</taxon>
        <taxon>Lamiales</taxon>
        <taxon>Orobanchaceae</taxon>
        <taxon>Orobanchaceae incertae sedis</taxon>
        <taxon>Phtheirospermum</taxon>
    </lineage>
</organism>
<comment type="caution">
    <text evidence="1">The sequence shown here is derived from an EMBL/GenBank/DDBJ whole genome shotgun (WGS) entry which is preliminary data.</text>
</comment>
<reference evidence="1" key="1">
    <citation type="submission" date="2020-07" db="EMBL/GenBank/DDBJ databases">
        <title>Ethylene signaling mediates host invasion by parasitic plants.</title>
        <authorList>
            <person name="Yoshida S."/>
        </authorList>
    </citation>
    <scope>NUCLEOTIDE SEQUENCE</scope>
    <source>
        <strain evidence="1">Okayama</strain>
    </source>
</reference>
<proteinExistence type="predicted"/>
<protein>
    <submittedName>
        <fullName evidence="1">Uncharacterized protein</fullName>
    </submittedName>
</protein>
<evidence type="ECO:0000313" key="1">
    <source>
        <dbReference type="EMBL" id="GFP88468.1"/>
    </source>
</evidence>
<dbReference type="AlphaFoldDB" id="A0A830BU51"/>
<keyword evidence="2" id="KW-1185">Reference proteome</keyword>
<evidence type="ECO:0000313" key="2">
    <source>
        <dbReference type="Proteomes" id="UP000653305"/>
    </source>
</evidence>
<dbReference type="Proteomes" id="UP000653305">
    <property type="component" value="Unassembled WGS sequence"/>
</dbReference>
<sequence>MATNLISPKEHSINQFTQRWRRQKNGLYVKSISAPPPNTICHAGVSRLEARL</sequence>
<name>A0A830BU51_9LAMI</name>